<keyword evidence="4" id="KW-1185">Reference proteome</keyword>
<reference evidence="3 4" key="1">
    <citation type="journal article" date="2013" name="Genome Announc.">
        <title>Complete genome sequence of Simiduia agarivorans SA1(T), a marine bacterium able to degrade a variety of polysaccharides.</title>
        <authorList>
            <person name="Lin S.Y."/>
            <person name="Shieh W.Y."/>
            <person name="Chen J.S."/>
            <person name="Tang S.L."/>
        </authorList>
    </citation>
    <scope>NUCLEOTIDE SEQUENCE [LARGE SCALE GENOMIC DNA]</scope>
    <source>
        <strain evidence="4">DSM 21679 / JCM 13881 / BCRC 17597 / SA1</strain>
    </source>
</reference>
<evidence type="ECO:0000313" key="3">
    <source>
        <dbReference type="EMBL" id="AFU97414.1"/>
    </source>
</evidence>
<dbReference type="STRING" id="1117647.M5M_00905"/>
<organism evidence="3 4">
    <name type="scientific">Simiduia agarivorans (strain DSM 21679 / JCM 13881 / BCRC 17597 / SA1)</name>
    <dbReference type="NCBI Taxonomy" id="1117647"/>
    <lineage>
        <taxon>Bacteria</taxon>
        <taxon>Pseudomonadati</taxon>
        <taxon>Pseudomonadota</taxon>
        <taxon>Gammaproteobacteria</taxon>
        <taxon>Cellvibrionales</taxon>
        <taxon>Cellvibrionaceae</taxon>
        <taxon>Simiduia</taxon>
    </lineage>
</organism>
<dbReference type="HOGENOM" id="CLU_1561838_0_0_6"/>
<protein>
    <submittedName>
        <fullName evidence="3">Uncharacterized protein</fullName>
    </submittedName>
</protein>
<evidence type="ECO:0000313" key="4">
    <source>
        <dbReference type="Proteomes" id="UP000000466"/>
    </source>
</evidence>
<proteinExistence type="predicted"/>
<dbReference type="RefSeq" id="WP_015045587.1">
    <property type="nucleotide sequence ID" value="NC_018868.3"/>
</dbReference>
<dbReference type="KEGG" id="saga:M5M_00905"/>
<dbReference type="AlphaFoldDB" id="K4KED7"/>
<evidence type="ECO:0000256" key="1">
    <source>
        <dbReference type="SAM" id="MobiDB-lite"/>
    </source>
</evidence>
<keyword evidence="2" id="KW-0732">Signal</keyword>
<dbReference type="Proteomes" id="UP000000466">
    <property type="component" value="Chromosome"/>
</dbReference>
<feature type="chain" id="PRO_5003880554" evidence="2">
    <location>
        <begin position="23"/>
        <end position="171"/>
    </location>
</feature>
<evidence type="ECO:0000256" key="2">
    <source>
        <dbReference type="SAM" id="SignalP"/>
    </source>
</evidence>
<gene>
    <name evidence="3" type="ordered locus">M5M_00905</name>
</gene>
<sequence length="171" mass="18632">MNNSKAKALPQVLTLLGLLTIAAPDTSLGYEKTGGACDYVHLELPGLLQPSPSGWFIETTEGSVAVKKSAHLTDTRYVRASISRQTKGSCTPLVLNRYQTLPLVPYPKSSKHPQSEIEEKESDPHQCKLTEATAFLNSPAAETIEALSNTHWLACWNHTAPTLLPTPQLNQ</sequence>
<accession>K4KED7</accession>
<feature type="signal peptide" evidence="2">
    <location>
        <begin position="1"/>
        <end position="22"/>
    </location>
</feature>
<name>K4KED7_SIMAS</name>
<feature type="compositionally biased region" description="Basic and acidic residues" evidence="1">
    <location>
        <begin position="113"/>
        <end position="125"/>
    </location>
</feature>
<feature type="region of interest" description="Disordered" evidence="1">
    <location>
        <begin position="105"/>
        <end position="125"/>
    </location>
</feature>
<dbReference type="EMBL" id="CP003746">
    <property type="protein sequence ID" value="AFU97414.1"/>
    <property type="molecule type" value="Genomic_DNA"/>
</dbReference>